<sequence length="216" mass="23815">MINYHPDSQLLTSYVSGELMTSFSCAVAIHLEKCPSCRHKAESFIEQKACHAFQFEESNGDSSEFDGMLNAILSDDGIDTPPINYLKEMEIGGEQFTLPRALSKLSFGKASSIGKISRSRAKLDEGSVRTSLMHIEAGGKVPQHTHKGYELTLVLSGKFKDESGEYSEGDFIFLEGKHKHQPVSVNGCLCMTIVSDSLHFTQGINKLLNPIGTYIY</sequence>
<dbReference type="InterPro" id="IPR011051">
    <property type="entry name" value="RmlC_Cupin_sf"/>
</dbReference>
<keyword evidence="3" id="KW-1185">Reference proteome</keyword>
<dbReference type="Proteomes" id="UP000281474">
    <property type="component" value="Unassembled WGS sequence"/>
</dbReference>
<dbReference type="InterPro" id="IPR025979">
    <property type="entry name" value="ChrR-like_cupin_dom"/>
</dbReference>
<organism evidence="2 3">
    <name type="scientific">Parashewanella curva</name>
    <dbReference type="NCBI Taxonomy" id="2338552"/>
    <lineage>
        <taxon>Bacteria</taxon>
        <taxon>Pseudomonadati</taxon>
        <taxon>Pseudomonadota</taxon>
        <taxon>Gammaproteobacteria</taxon>
        <taxon>Alteromonadales</taxon>
        <taxon>Shewanellaceae</taxon>
        <taxon>Parashewanella</taxon>
    </lineage>
</organism>
<dbReference type="SUPFAM" id="SSF51182">
    <property type="entry name" value="RmlC-like cupins"/>
    <property type="match status" value="1"/>
</dbReference>
<dbReference type="InterPro" id="IPR012807">
    <property type="entry name" value="Anti-sigma_ChrR"/>
</dbReference>
<dbReference type="InterPro" id="IPR014710">
    <property type="entry name" value="RmlC-like_jellyroll"/>
</dbReference>
<name>A0A3L8Q1Z4_9GAMM</name>
<comment type="caution">
    <text evidence="2">The sequence shown here is derived from an EMBL/GenBank/DDBJ whole genome shotgun (WGS) entry which is preliminary data.</text>
</comment>
<dbReference type="Gene3D" id="2.60.120.10">
    <property type="entry name" value="Jelly Rolls"/>
    <property type="match status" value="1"/>
</dbReference>
<dbReference type="InterPro" id="IPR041916">
    <property type="entry name" value="Anti_sigma_zinc_sf"/>
</dbReference>
<accession>A0A3L8Q1Z4</accession>
<evidence type="ECO:0000259" key="1">
    <source>
        <dbReference type="Pfam" id="PF12973"/>
    </source>
</evidence>
<gene>
    <name evidence="2" type="ORF">D5018_00410</name>
</gene>
<proteinExistence type="predicted"/>
<protein>
    <submittedName>
        <fullName evidence="2">Transcriptional regulator</fullName>
    </submittedName>
</protein>
<dbReference type="Pfam" id="PF12973">
    <property type="entry name" value="Cupin_7"/>
    <property type="match status" value="1"/>
</dbReference>
<reference evidence="2 3" key="1">
    <citation type="submission" date="2018-09" db="EMBL/GenBank/DDBJ databases">
        <title>Phylogeny of the Shewanellaceae, and recommendation for two new genera, Pseudoshewanella and Parashewanella.</title>
        <authorList>
            <person name="Wang G."/>
        </authorList>
    </citation>
    <scope>NUCLEOTIDE SEQUENCE [LARGE SCALE GENOMIC DNA]</scope>
    <source>
        <strain evidence="2 3">C51</strain>
    </source>
</reference>
<dbReference type="AlphaFoldDB" id="A0A3L8Q1Z4"/>
<feature type="domain" description="ChrR-like cupin" evidence="1">
    <location>
        <begin position="126"/>
        <end position="192"/>
    </location>
</feature>
<dbReference type="NCBIfam" id="TIGR02451">
    <property type="entry name" value="anti_sig_ChrR"/>
    <property type="match status" value="1"/>
</dbReference>
<evidence type="ECO:0000313" key="2">
    <source>
        <dbReference type="EMBL" id="RLV61615.1"/>
    </source>
</evidence>
<dbReference type="OrthoDB" id="2988517at2"/>
<evidence type="ECO:0000313" key="3">
    <source>
        <dbReference type="Proteomes" id="UP000281474"/>
    </source>
</evidence>
<dbReference type="EMBL" id="QZEI01000001">
    <property type="protein sequence ID" value="RLV61615.1"/>
    <property type="molecule type" value="Genomic_DNA"/>
</dbReference>
<dbReference type="RefSeq" id="WP_121837014.1">
    <property type="nucleotide sequence ID" value="NZ_ML014753.1"/>
</dbReference>
<dbReference type="Gene3D" id="1.10.10.1320">
    <property type="entry name" value="Anti-sigma factor, zinc-finger domain"/>
    <property type="match status" value="1"/>
</dbReference>
<dbReference type="CDD" id="cd20301">
    <property type="entry name" value="cupin_ChrR"/>
    <property type="match status" value="1"/>
</dbReference>